<dbReference type="PANTHER" id="PTHR14154">
    <property type="entry name" value="UPF0041 BRAIN PROTEIN 44-RELATED"/>
    <property type="match status" value="1"/>
</dbReference>
<evidence type="ECO:0000313" key="10">
    <source>
        <dbReference type="Proteomes" id="UP000186698"/>
    </source>
</evidence>
<evidence type="ECO:0000256" key="3">
    <source>
        <dbReference type="ARBA" id="ARBA00022448"/>
    </source>
</evidence>
<comment type="similarity">
    <text evidence="2 9">Belongs to the mitochondrial pyruvate carrier (MPC) (TC 2.A.105) family.</text>
</comment>
<dbReference type="GO" id="GO:0005743">
    <property type="term" value="C:mitochondrial inner membrane"/>
    <property type="evidence" value="ECO:0007669"/>
    <property type="project" value="UniProtKB-SubCell"/>
</dbReference>
<evidence type="ECO:0000256" key="2">
    <source>
        <dbReference type="ARBA" id="ARBA00006416"/>
    </source>
</evidence>
<feature type="transmembrane region" description="Helical" evidence="9">
    <location>
        <begin position="46"/>
        <end position="65"/>
    </location>
</feature>
<reference evidence="11" key="1">
    <citation type="submission" date="2025-08" db="UniProtKB">
        <authorList>
            <consortium name="RefSeq"/>
        </authorList>
    </citation>
    <scope>IDENTIFICATION</scope>
    <source>
        <strain evidence="11">J_2021</strain>
        <tissue evidence="11">Erythrocytes</tissue>
    </source>
</reference>
<feature type="transmembrane region" description="Helical" evidence="9">
    <location>
        <begin position="101"/>
        <end position="120"/>
    </location>
</feature>
<evidence type="ECO:0000256" key="4">
    <source>
        <dbReference type="ARBA" id="ARBA00022692"/>
    </source>
</evidence>
<keyword evidence="10" id="KW-1185">Reference proteome</keyword>
<keyword evidence="8 9" id="KW-0472">Membrane</keyword>
<dbReference type="Proteomes" id="UP000186698">
    <property type="component" value="Chromosome 2L"/>
</dbReference>
<dbReference type="Pfam" id="PF03650">
    <property type="entry name" value="MPC"/>
    <property type="match status" value="1"/>
</dbReference>
<keyword evidence="6 9" id="KW-1133">Transmembrane helix</keyword>
<keyword evidence="5 9" id="KW-0999">Mitochondrion inner membrane</keyword>
<keyword evidence="7 9" id="KW-0496">Mitochondrion</keyword>
<comment type="function">
    <text evidence="9">Mediates the uptake of pyruvate into mitochondria.</text>
</comment>
<proteinExistence type="inferred from homology"/>
<feature type="transmembrane region" description="Helical" evidence="9">
    <location>
        <begin position="12"/>
        <end position="31"/>
    </location>
</feature>
<comment type="subcellular location">
    <subcellularLocation>
        <location evidence="1 9">Mitochondrion inner membrane</location>
        <topology evidence="1 9">Multi-pass membrane protein</topology>
    </subcellularLocation>
</comment>
<evidence type="ECO:0000256" key="1">
    <source>
        <dbReference type="ARBA" id="ARBA00004448"/>
    </source>
</evidence>
<evidence type="ECO:0000256" key="6">
    <source>
        <dbReference type="ARBA" id="ARBA00022989"/>
    </source>
</evidence>
<organism evidence="10 11">
    <name type="scientific">Xenopus laevis</name>
    <name type="common">African clawed frog</name>
    <dbReference type="NCBI Taxonomy" id="8355"/>
    <lineage>
        <taxon>Eukaryota</taxon>
        <taxon>Metazoa</taxon>
        <taxon>Chordata</taxon>
        <taxon>Craniata</taxon>
        <taxon>Vertebrata</taxon>
        <taxon>Euteleostomi</taxon>
        <taxon>Amphibia</taxon>
        <taxon>Batrachia</taxon>
        <taxon>Anura</taxon>
        <taxon>Pipoidea</taxon>
        <taxon>Pipidae</taxon>
        <taxon>Xenopodinae</taxon>
        <taxon>Xenopus</taxon>
        <taxon>Xenopus</taxon>
    </lineage>
</organism>
<dbReference type="GeneID" id="121399955"/>
<dbReference type="AlphaFoldDB" id="A0A8J1M9B0"/>
<gene>
    <name evidence="11" type="primary">LOC121399955</name>
</gene>
<accession>A0A8J1M9B0</accession>
<protein>
    <recommendedName>
        <fullName evidence="9">Mitochondrial pyruvate carrier</fullName>
    </recommendedName>
</protein>
<keyword evidence="4 9" id="KW-0812">Transmembrane</keyword>
<dbReference type="OrthoDB" id="869189at2759"/>
<dbReference type="RefSeq" id="XP_041437926.1">
    <property type="nucleotide sequence ID" value="XM_041581992.1"/>
</dbReference>
<dbReference type="KEGG" id="xla:121399955"/>
<evidence type="ECO:0000256" key="7">
    <source>
        <dbReference type="ARBA" id="ARBA00023128"/>
    </source>
</evidence>
<name>A0A8J1M9B0_XENLA</name>
<evidence type="ECO:0000256" key="9">
    <source>
        <dbReference type="RuleBase" id="RU363100"/>
    </source>
</evidence>
<keyword evidence="3 9" id="KW-0813">Transport</keyword>
<dbReference type="InterPro" id="IPR005336">
    <property type="entry name" value="MPC"/>
</dbReference>
<evidence type="ECO:0000313" key="11">
    <source>
        <dbReference type="RefSeq" id="XP_041437926.1"/>
    </source>
</evidence>
<dbReference type="GO" id="GO:0006850">
    <property type="term" value="P:pyruvate import into mitochondria"/>
    <property type="evidence" value="ECO:0007669"/>
    <property type="project" value="InterPro"/>
</dbReference>
<evidence type="ECO:0000256" key="5">
    <source>
        <dbReference type="ARBA" id="ARBA00022792"/>
    </source>
</evidence>
<sequence>MSFWCLIVIHEFLLFWIELRVFSFFFFLFQFHKNQFTSSNTGPKTVFFWAPITKWGLVIAGLADMTRPAEKLSTGQSAVLTATGLIWSRYSLVIIPKNWSLFAVNFFVGCAGGSQLFRIWSLQ</sequence>
<evidence type="ECO:0000256" key="8">
    <source>
        <dbReference type="ARBA" id="ARBA00023136"/>
    </source>
</evidence>